<feature type="compositionally biased region" description="Acidic residues" evidence="1">
    <location>
        <begin position="75"/>
        <end position="86"/>
    </location>
</feature>
<feature type="region of interest" description="Disordered" evidence="1">
    <location>
        <begin position="66"/>
        <end position="109"/>
    </location>
</feature>
<evidence type="ECO:0000256" key="1">
    <source>
        <dbReference type="SAM" id="MobiDB-lite"/>
    </source>
</evidence>
<evidence type="ECO:0000313" key="2">
    <source>
        <dbReference type="EMBL" id="VGO15192.1"/>
    </source>
</evidence>
<proteinExistence type="predicted"/>
<name>A0A6C2U553_PONDE</name>
<organism evidence="2 3">
    <name type="scientific">Pontiella desulfatans</name>
    <dbReference type="NCBI Taxonomy" id="2750659"/>
    <lineage>
        <taxon>Bacteria</taxon>
        <taxon>Pseudomonadati</taxon>
        <taxon>Kiritimatiellota</taxon>
        <taxon>Kiritimatiellia</taxon>
        <taxon>Kiritimatiellales</taxon>
        <taxon>Pontiellaceae</taxon>
        <taxon>Pontiella</taxon>
    </lineage>
</organism>
<protein>
    <submittedName>
        <fullName evidence="2">Uncharacterized protein</fullName>
    </submittedName>
</protein>
<reference evidence="2 3" key="1">
    <citation type="submission" date="2019-04" db="EMBL/GenBank/DDBJ databases">
        <authorList>
            <person name="Van Vliet M D."/>
        </authorList>
    </citation>
    <scope>NUCLEOTIDE SEQUENCE [LARGE SCALE GENOMIC DNA]</scope>
    <source>
        <strain evidence="2 3">F1</strain>
    </source>
</reference>
<dbReference type="EMBL" id="CAAHFG010000002">
    <property type="protein sequence ID" value="VGO15192.1"/>
    <property type="molecule type" value="Genomic_DNA"/>
</dbReference>
<gene>
    <name evidence="2" type="ORF">PDESU_03774</name>
</gene>
<keyword evidence="3" id="KW-1185">Reference proteome</keyword>
<sequence length="109" mass="11618">MHCLETVASFTHETNASTGCGHALHSFSPDGKSDGRQFFRPACGFMVSAGGRMEWRLGFFAAAEDGEEDQARADEDGDQCDGEADDAFGGFGLGQRRGNDADAEEHPEG</sequence>
<dbReference type="AlphaFoldDB" id="A0A6C2U553"/>
<evidence type="ECO:0000313" key="3">
    <source>
        <dbReference type="Proteomes" id="UP000366872"/>
    </source>
</evidence>
<dbReference type="Proteomes" id="UP000366872">
    <property type="component" value="Unassembled WGS sequence"/>
</dbReference>
<feature type="compositionally biased region" description="Basic and acidic residues" evidence="1">
    <location>
        <begin position="97"/>
        <end position="109"/>
    </location>
</feature>
<accession>A0A6C2U553</accession>